<dbReference type="GO" id="GO:0106300">
    <property type="term" value="P:protein-DNA covalent cross-linking repair"/>
    <property type="evidence" value="ECO:0007669"/>
    <property type="project" value="TreeGrafter"/>
</dbReference>
<organism evidence="3 4">
    <name type="scientific">Zoarces viviparus</name>
    <name type="common">Viviparous eelpout</name>
    <name type="synonym">Blennius viviparus</name>
    <dbReference type="NCBI Taxonomy" id="48416"/>
    <lineage>
        <taxon>Eukaryota</taxon>
        <taxon>Metazoa</taxon>
        <taxon>Chordata</taxon>
        <taxon>Craniata</taxon>
        <taxon>Vertebrata</taxon>
        <taxon>Euteleostomi</taxon>
        <taxon>Actinopterygii</taxon>
        <taxon>Neopterygii</taxon>
        <taxon>Teleostei</taxon>
        <taxon>Neoteleostei</taxon>
        <taxon>Acanthomorphata</taxon>
        <taxon>Eupercaria</taxon>
        <taxon>Perciformes</taxon>
        <taxon>Cottioidei</taxon>
        <taxon>Zoarcales</taxon>
        <taxon>Zoarcidae</taxon>
        <taxon>Zoarcinae</taxon>
        <taxon>Zoarces</taxon>
    </lineage>
</organism>
<gene>
    <name evidence="3" type="ORF">VZT92_013187</name>
</gene>
<feature type="region of interest" description="Disordered" evidence="1">
    <location>
        <begin position="197"/>
        <end position="239"/>
    </location>
</feature>
<dbReference type="PANTHER" id="PTHR15949">
    <property type="entry name" value="TESTIS-EXPRESSED PROTEIN 264"/>
    <property type="match status" value="1"/>
</dbReference>
<evidence type="ECO:0000256" key="1">
    <source>
        <dbReference type="SAM" id="MobiDB-lite"/>
    </source>
</evidence>
<accession>A0AAW1F2K8</accession>
<feature type="region of interest" description="Disordered" evidence="1">
    <location>
        <begin position="265"/>
        <end position="344"/>
    </location>
</feature>
<feature type="compositionally biased region" description="Acidic residues" evidence="1">
    <location>
        <begin position="334"/>
        <end position="344"/>
    </location>
</feature>
<keyword evidence="2" id="KW-0812">Transmembrane</keyword>
<reference evidence="3 4" key="1">
    <citation type="journal article" date="2024" name="Genome Biol. Evol.">
        <title>Chromosome-level genome assembly of the viviparous eelpout Zoarces viviparus.</title>
        <authorList>
            <person name="Fuhrmann N."/>
            <person name="Brasseur M.V."/>
            <person name="Bakowski C.E."/>
            <person name="Podsiadlowski L."/>
            <person name="Prost S."/>
            <person name="Krehenwinkel H."/>
            <person name="Mayer C."/>
        </authorList>
    </citation>
    <scope>NUCLEOTIDE SEQUENCE [LARGE SCALE GENOMIC DNA]</scope>
    <source>
        <strain evidence="3">NO-MEL_2022_Ind0_liver</strain>
    </source>
</reference>
<keyword evidence="2" id="KW-0472">Membrane</keyword>
<dbReference type="GO" id="GO:0005789">
    <property type="term" value="C:endoplasmic reticulum membrane"/>
    <property type="evidence" value="ECO:0007669"/>
    <property type="project" value="TreeGrafter"/>
</dbReference>
<protein>
    <recommendedName>
        <fullName evidence="5">Testis expressed 264, ER-phagy receptor a</fullName>
    </recommendedName>
</protein>
<feature type="compositionally biased region" description="Basic and acidic residues" evidence="1">
    <location>
        <begin position="317"/>
        <end position="333"/>
    </location>
</feature>
<proteinExistence type="predicted"/>
<dbReference type="InterPro" id="IPR011256">
    <property type="entry name" value="Reg_factor_effector_dom_sf"/>
</dbReference>
<dbReference type="Gene3D" id="3.20.80.10">
    <property type="entry name" value="Regulatory factor, effector binding domain"/>
    <property type="match status" value="1"/>
</dbReference>
<evidence type="ECO:0000256" key="2">
    <source>
        <dbReference type="SAM" id="Phobius"/>
    </source>
</evidence>
<comment type="caution">
    <text evidence="3">The sequence shown here is derived from an EMBL/GenBank/DDBJ whole genome shotgun (WGS) entry which is preliminary data.</text>
</comment>
<dbReference type="GO" id="GO:0000421">
    <property type="term" value="C:autophagosome membrane"/>
    <property type="evidence" value="ECO:0007669"/>
    <property type="project" value="TreeGrafter"/>
</dbReference>
<sequence>MSDIILVLLLLVVLVCLIVTVGGLLMYSGLLSDVIIKTGPPPVRNVTIAYKFREGSYKDCGAAYTESCSIGPKLNTVGVFYDDPKQRPAEKCRYVVGSVLCEGEEKPDEELQKMYEKFGFKVFSLPEVSHAVTTSFDCTTPLSHVVGPYRVYPRLASYIEERKLCAFPTIEICSPDVIKYMVPLSRQTDFFVPEMKEEVKTDVKEEDSDEDRGTDITGADSHSDVSSVSGGVPWDSRETSLAASTAASLASSLPLRDVMDANEDIKHRDNSERGSNESMGSGSSFEELDMDQEEQEAGEEREEKGDGEEVEVPEGEDAAREEVELVAEKKEPAEDVEEIRDEAM</sequence>
<name>A0AAW1F2K8_ZOAVI</name>
<dbReference type="SUPFAM" id="SSF55136">
    <property type="entry name" value="Probable bacterial effector-binding domain"/>
    <property type="match status" value="1"/>
</dbReference>
<feature type="transmembrane region" description="Helical" evidence="2">
    <location>
        <begin position="6"/>
        <end position="27"/>
    </location>
</feature>
<dbReference type="GO" id="GO:0061709">
    <property type="term" value="P:reticulophagy"/>
    <property type="evidence" value="ECO:0007669"/>
    <property type="project" value="TreeGrafter"/>
</dbReference>
<feature type="compositionally biased region" description="Acidic residues" evidence="1">
    <location>
        <begin position="286"/>
        <end position="316"/>
    </location>
</feature>
<dbReference type="AlphaFoldDB" id="A0AAW1F2K8"/>
<evidence type="ECO:0008006" key="5">
    <source>
        <dbReference type="Google" id="ProtNLM"/>
    </source>
</evidence>
<dbReference type="EMBL" id="JBCEZU010000111">
    <property type="protein sequence ID" value="KAK9529070.1"/>
    <property type="molecule type" value="Genomic_DNA"/>
</dbReference>
<dbReference type="GO" id="GO:0005634">
    <property type="term" value="C:nucleus"/>
    <property type="evidence" value="ECO:0007669"/>
    <property type="project" value="TreeGrafter"/>
</dbReference>
<dbReference type="Proteomes" id="UP001488805">
    <property type="component" value="Unassembled WGS sequence"/>
</dbReference>
<keyword evidence="2" id="KW-1133">Transmembrane helix</keyword>
<dbReference type="GO" id="GO:0005657">
    <property type="term" value="C:replication fork"/>
    <property type="evidence" value="ECO:0007669"/>
    <property type="project" value="TreeGrafter"/>
</dbReference>
<evidence type="ECO:0000313" key="3">
    <source>
        <dbReference type="EMBL" id="KAK9529070.1"/>
    </source>
</evidence>
<dbReference type="PANTHER" id="PTHR15949:SF3">
    <property type="entry name" value="TESTIS-EXPRESSED PROTEIN 264"/>
    <property type="match status" value="1"/>
</dbReference>
<feature type="compositionally biased region" description="Low complexity" evidence="1">
    <location>
        <begin position="218"/>
        <end position="239"/>
    </location>
</feature>
<evidence type="ECO:0000313" key="4">
    <source>
        <dbReference type="Proteomes" id="UP001488805"/>
    </source>
</evidence>
<keyword evidence="4" id="KW-1185">Reference proteome</keyword>
<feature type="compositionally biased region" description="Basic and acidic residues" evidence="1">
    <location>
        <begin position="265"/>
        <end position="275"/>
    </location>
</feature>